<evidence type="ECO:0000256" key="5">
    <source>
        <dbReference type="ARBA" id="ARBA00023136"/>
    </source>
</evidence>
<accession>A0ABT8LHY0</accession>
<sequence>MLKNTIKIAFRQIKHQPVLNLLKIGGLAISISAVILMLIYIDFHWRYDQFHRGGKNIFRVQTNQYKEGVLVKSSAMTYSGVGPLMENNLSGVEKQVRLAKWIGNDIVFQHKDKAVREQDFFFAEPSIFELFSFQLKKGDPKTALSKPNSVILSEKVAKKLFGNADPIGQEITMESRMLMKITGVLAETPMQSHLSIGILTSYSTWHGTEMVGEGVYGDDHFRHLYTYTYLLLHPGADPVDLAGRLTDLVRSRKTDSPIRDTFSLHPLLKIHLYSNLSDELNDNANGRNLWILLSIAITVLILAWINYFNISMASAMDRSKAIGIRKIVGASRKQLIGQLFIENMIDVTLSLSGGLAIAAVLKPIIADVFALTFGEIHFFGEVTTSPFTITLVFIVMGTLSAAFLSATFISSTRPTRLFKKVFPLSGFDLNSRKWLVIIQFAVIIGLLAANVAIFQQVRFLHQKDPGVDLADMLIIKGPLGTSRNQNLDQAHIEFKNKLKHLPSVSKVAMSRNIPGNSLEIIHRAKVDGMEGTLSFHWAVVTPSFFEVYKLPLLAGKIPEAGYKGERRVIINEAAMRLMGYQNPQDILEKNLTFWDEKNIIVGVVRNYHHLSLHHPIVPQVFGVIRNEGLEDGYFSIKMTQPDYSDGVAQISEAYKLSFPLTVFEYFYQEAHYYAQYEADNNFQMFNIVFAGLAFFIACLGLFALSVVVIGNRMKEVGIRKTLGASVAGIVALLSKDFLRLVLLGWAIGAPVSWYIIELWLQYYVYRIEVDWWIFFVAGSAAVSIAFATIGFNTLKAAMTNPIDVLRSE</sequence>
<evidence type="ECO:0000256" key="3">
    <source>
        <dbReference type="ARBA" id="ARBA00022692"/>
    </source>
</evidence>
<feature type="domain" description="ABC3 transporter permease C-terminal" evidence="7">
    <location>
        <begin position="294"/>
        <end position="411"/>
    </location>
</feature>
<organism evidence="9 10">
    <name type="scientific">Agaribacillus aureus</name>
    <dbReference type="NCBI Taxonomy" id="3051825"/>
    <lineage>
        <taxon>Bacteria</taxon>
        <taxon>Pseudomonadati</taxon>
        <taxon>Bacteroidota</taxon>
        <taxon>Cytophagia</taxon>
        <taxon>Cytophagales</taxon>
        <taxon>Splendidivirgaceae</taxon>
        <taxon>Agaribacillus</taxon>
    </lineage>
</organism>
<proteinExistence type="predicted"/>
<comment type="caution">
    <text evidence="9">The sequence shown here is derived from an EMBL/GenBank/DDBJ whole genome shotgun (WGS) entry which is preliminary data.</text>
</comment>
<feature type="transmembrane region" description="Helical" evidence="6">
    <location>
        <begin position="434"/>
        <end position="454"/>
    </location>
</feature>
<evidence type="ECO:0000259" key="7">
    <source>
        <dbReference type="Pfam" id="PF02687"/>
    </source>
</evidence>
<dbReference type="Proteomes" id="UP001172083">
    <property type="component" value="Unassembled WGS sequence"/>
</dbReference>
<feature type="transmembrane region" description="Helical" evidence="6">
    <location>
        <begin position="21"/>
        <end position="41"/>
    </location>
</feature>
<protein>
    <submittedName>
        <fullName evidence="9">ABC transporter permease</fullName>
    </submittedName>
</protein>
<dbReference type="EMBL" id="JAUJEB010000016">
    <property type="protein sequence ID" value="MDN5217407.1"/>
    <property type="molecule type" value="Genomic_DNA"/>
</dbReference>
<evidence type="ECO:0000259" key="8">
    <source>
        <dbReference type="Pfam" id="PF12704"/>
    </source>
</evidence>
<feature type="transmembrane region" description="Helical" evidence="6">
    <location>
        <begin position="289"/>
        <end position="310"/>
    </location>
</feature>
<feature type="transmembrane region" description="Helical" evidence="6">
    <location>
        <begin position="347"/>
        <end position="366"/>
    </location>
</feature>
<evidence type="ECO:0000256" key="1">
    <source>
        <dbReference type="ARBA" id="ARBA00004651"/>
    </source>
</evidence>
<evidence type="ECO:0000256" key="6">
    <source>
        <dbReference type="SAM" id="Phobius"/>
    </source>
</evidence>
<keyword evidence="2" id="KW-1003">Cell membrane</keyword>
<dbReference type="Pfam" id="PF12704">
    <property type="entry name" value="MacB_PCD"/>
    <property type="match status" value="1"/>
</dbReference>
<keyword evidence="3 6" id="KW-0812">Transmembrane</keyword>
<gene>
    <name evidence="9" type="ORF">QQ020_35360</name>
</gene>
<dbReference type="InterPro" id="IPR003838">
    <property type="entry name" value="ABC3_permease_C"/>
</dbReference>
<evidence type="ECO:0000313" key="9">
    <source>
        <dbReference type="EMBL" id="MDN5217407.1"/>
    </source>
</evidence>
<feature type="transmembrane region" description="Helical" evidence="6">
    <location>
        <begin position="386"/>
        <end position="409"/>
    </location>
</feature>
<evidence type="ECO:0000256" key="2">
    <source>
        <dbReference type="ARBA" id="ARBA00022475"/>
    </source>
</evidence>
<feature type="domain" description="ABC3 transporter permease C-terminal" evidence="7">
    <location>
        <begin position="687"/>
        <end position="801"/>
    </location>
</feature>
<dbReference type="PANTHER" id="PTHR30572:SF18">
    <property type="entry name" value="ABC-TYPE MACROLIDE FAMILY EXPORT SYSTEM PERMEASE COMPONENT 2"/>
    <property type="match status" value="1"/>
</dbReference>
<dbReference type="InterPro" id="IPR050250">
    <property type="entry name" value="Macrolide_Exporter_MacB"/>
</dbReference>
<feature type="transmembrane region" description="Helical" evidence="6">
    <location>
        <begin position="737"/>
        <end position="756"/>
    </location>
</feature>
<dbReference type="PANTHER" id="PTHR30572">
    <property type="entry name" value="MEMBRANE COMPONENT OF TRANSPORTER-RELATED"/>
    <property type="match status" value="1"/>
</dbReference>
<feature type="transmembrane region" description="Helical" evidence="6">
    <location>
        <begin position="771"/>
        <end position="791"/>
    </location>
</feature>
<dbReference type="RefSeq" id="WP_346762744.1">
    <property type="nucleotide sequence ID" value="NZ_JAUJEB010000016.1"/>
</dbReference>
<reference evidence="9" key="1">
    <citation type="submission" date="2023-06" db="EMBL/GenBank/DDBJ databases">
        <title>Genomic of Agaribacillus aureum.</title>
        <authorList>
            <person name="Wang G."/>
        </authorList>
    </citation>
    <scope>NUCLEOTIDE SEQUENCE</scope>
    <source>
        <strain evidence="9">BMA12</strain>
    </source>
</reference>
<dbReference type="InterPro" id="IPR025857">
    <property type="entry name" value="MacB_PCD"/>
</dbReference>
<feature type="domain" description="MacB-like periplasmic core" evidence="8">
    <location>
        <begin position="24"/>
        <end position="247"/>
    </location>
</feature>
<keyword evidence="10" id="KW-1185">Reference proteome</keyword>
<dbReference type="Pfam" id="PF02687">
    <property type="entry name" value="FtsX"/>
    <property type="match status" value="2"/>
</dbReference>
<feature type="transmembrane region" description="Helical" evidence="6">
    <location>
        <begin position="687"/>
        <end position="710"/>
    </location>
</feature>
<comment type="subcellular location">
    <subcellularLocation>
        <location evidence="1">Cell membrane</location>
        <topology evidence="1">Multi-pass membrane protein</topology>
    </subcellularLocation>
</comment>
<name>A0ABT8LHY0_9BACT</name>
<keyword evidence="4 6" id="KW-1133">Transmembrane helix</keyword>
<evidence type="ECO:0000313" key="10">
    <source>
        <dbReference type="Proteomes" id="UP001172083"/>
    </source>
</evidence>
<keyword evidence="5 6" id="KW-0472">Membrane</keyword>
<evidence type="ECO:0000256" key="4">
    <source>
        <dbReference type="ARBA" id="ARBA00022989"/>
    </source>
</evidence>